<evidence type="ECO:0000313" key="5">
    <source>
        <dbReference type="EMBL" id="CAG9279904.1"/>
    </source>
</evidence>
<dbReference type="InterPro" id="IPR036291">
    <property type="entry name" value="NAD(P)-bd_dom_sf"/>
</dbReference>
<gene>
    <name evidence="5" type="ORF">PTTT1_LOCUS11572</name>
</gene>
<reference evidence="5" key="1">
    <citation type="submission" date="2022-02" db="EMBL/GenBank/DDBJ databases">
        <authorList>
            <person name="Giguere J D."/>
        </authorList>
    </citation>
    <scope>NUCLEOTIDE SEQUENCE</scope>
    <source>
        <strain evidence="5">CCAP 1055/1</strain>
    </source>
</reference>
<dbReference type="InterPro" id="IPR002347">
    <property type="entry name" value="SDR_fam"/>
</dbReference>
<dbReference type="AlphaFoldDB" id="A0A8J9S2Q1"/>
<feature type="transmembrane region" description="Helical" evidence="3">
    <location>
        <begin position="12"/>
        <end position="34"/>
    </location>
</feature>
<dbReference type="Pfam" id="PF01370">
    <property type="entry name" value="Epimerase"/>
    <property type="match status" value="1"/>
</dbReference>
<dbReference type="InterPro" id="IPR020904">
    <property type="entry name" value="Sc_DH/Rdtase_CS"/>
</dbReference>
<dbReference type="PANTHER" id="PTHR43669:SF12">
    <property type="entry name" value="BLR5618 PROTEIN"/>
    <property type="match status" value="1"/>
</dbReference>
<dbReference type="EMBL" id="OU594953">
    <property type="protein sequence ID" value="CAG9279904.1"/>
    <property type="molecule type" value="Genomic_DNA"/>
</dbReference>
<evidence type="ECO:0000256" key="1">
    <source>
        <dbReference type="ARBA" id="ARBA00006484"/>
    </source>
</evidence>
<dbReference type="InterPro" id="IPR001509">
    <property type="entry name" value="Epimerase_deHydtase"/>
</dbReference>
<organism evidence="5">
    <name type="scientific">Phaeodactylum tricornutum</name>
    <name type="common">Diatom</name>
    <dbReference type="NCBI Taxonomy" id="2850"/>
    <lineage>
        <taxon>Eukaryota</taxon>
        <taxon>Sar</taxon>
        <taxon>Stramenopiles</taxon>
        <taxon>Ochrophyta</taxon>
        <taxon>Bacillariophyta</taxon>
        <taxon>Bacillariophyceae</taxon>
        <taxon>Bacillariophycidae</taxon>
        <taxon>Naviculales</taxon>
        <taxon>Phaeodactylaceae</taxon>
        <taxon>Phaeodactylum</taxon>
    </lineage>
</organism>
<dbReference type="PROSITE" id="PS00061">
    <property type="entry name" value="ADH_SHORT"/>
    <property type="match status" value="1"/>
</dbReference>
<dbReference type="SUPFAM" id="SSF51735">
    <property type="entry name" value="NAD(P)-binding Rossmann-fold domains"/>
    <property type="match status" value="2"/>
</dbReference>
<dbReference type="CDD" id="cd05233">
    <property type="entry name" value="SDR_c"/>
    <property type="match status" value="1"/>
</dbReference>
<dbReference type="Proteomes" id="UP000836788">
    <property type="component" value="Chromosome 12"/>
</dbReference>
<evidence type="ECO:0000256" key="3">
    <source>
        <dbReference type="SAM" id="Phobius"/>
    </source>
</evidence>
<comment type="similarity">
    <text evidence="1">Belongs to the short-chain dehydrogenases/reductases (SDR) family.</text>
</comment>
<proteinExistence type="inferred from homology"/>
<dbReference type="PRINTS" id="PR00080">
    <property type="entry name" value="SDRFAMILY"/>
</dbReference>
<keyword evidence="3" id="KW-1133">Transmembrane helix</keyword>
<dbReference type="Gene3D" id="3.90.25.10">
    <property type="entry name" value="UDP-galactose 4-epimerase, domain 1"/>
    <property type="match status" value="1"/>
</dbReference>
<dbReference type="Gene3D" id="3.40.50.720">
    <property type="entry name" value="NAD(P)-binding Rossmann-like Domain"/>
    <property type="match status" value="2"/>
</dbReference>
<name>A0A8J9S2Q1_PHATR</name>
<keyword evidence="2" id="KW-0560">Oxidoreductase</keyword>
<keyword evidence="3" id="KW-0812">Transmembrane</keyword>
<feature type="domain" description="NAD-dependent epimerase/dehydratase" evidence="4">
    <location>
        <begin position="16"/>
        <end position="237"/>
    </location>
</feature>
<keyword evidence="3" id="KW-0472">Membrane</keyword>
<feature type="transmembrane region" description="Helical" evidence="3">
    <location>
        <begin position="41"/>
        <end position="58"/>
    </location>
</feature>
<dbReference type="PRINTS" id="PR00081">
    <property type="entry name" value="GDHRDH"/>
</dbReference>
<dbReference type="Pfam" id="PF00106">
    <property type="entry name" value="adh_short"/>
    <property type="match status" value="1"/>
</dbReference>
<evidence type="ECO:0000256" key="2">
    <source>
        <dbReference type="ARBA" id="ARBA00023002"/>
    </source>
</evidence>
<sequence length="635" mass="67120">MASLNSASENKAQAIVIITGGGGFLGQSLASALLERQTIQGNGVVLSLGLLVLADVVFPEILQPVLETSKWDKLVKLQGDISDPTFVDNLFGLIPSDAAHVSIFHLGAVMSGDGERDFDLCMNVNLYGFLHLIQGARKYVYERLGFPAKFILASAGATIGSGAPTDYIGKDDTISDATRATPHTTYGATKACAELLLSDYSRRGFVDARGLRLPTIVVRAGKPNAATTGCFSGVVREPLAGVDTTLPIARDVLHAVTGKRHAIDAMLTLHNASLEQIESVLGYDRTVFLPAVALSLGDLEDALWKTVTPDTQHKLGKITYQVDAHLSAVVASFPTKIDARRARRLGIPSAPDADTLIRQYVADFSSAIASGIELVAPQSGNIATFPKESKVAVITGAGSGIGQAVAQRLSRDGWIVVLAGRRKTTLQETAKTLEGRACLCVPTDVTVESEVEALFETVHTNYGTIDLLFNNAGINSTAASFADVEFADFERVLRTNVCGPFLCGKAAMKRMAANGGGRIINNGSLSAQTPRPGSACYTASKHAVLGLTRCMALDGRAFNVACGQIDFGNVVSEMSLRTNKVGTGALQPNGTTLVESSMSLKDAAETVWSMVNLPLEANVLQMTVMATTMPFVGRG</sequence>
<dbReference type="GO" id="GO:0016491">
    <property type="term" value="F:oxidoreductase activity"/>
    <property type="evidence" value="ECO:0007669"/>
    <property type="project" value="UniProtKB-KW"/>
</dbReference>
<dbReference type="PANTHER" id="PTHR43669">
    <property type="entry name" value="5-KETO-D-GLUCONATE 5-REDUCTASE"/>
    <property type="match status" value="1"/>
</dbReference>
<protein>
    <recommendedName>
        <fullName evidence="4">NAD-dependent epimerase/dehydratase domain-containing protein</fullName>
    </recommendedName>
</protein>
<evidence type="ECO:0000259" key="4">
    <source>
        <dbReference type="Pfam" id="PF01370"/>
    </source>
</evidence>
<accession>A0A8J9S2Q1</accession>
<dbReference type="FunFam" id="3.40.50.720:FF:000084">
    <property type="entry name" value="Short-chain dehydrogenase reductase"/>
    <property type="match status" value="1"/>
</dbReference>